<protein>
    <recommendedName>
        <fullName evidence="6">Pentatricopeptide repeat protein</fullName>
    </recommendedName>
</protein>
<sequence>MLARPRTRAIVPSRGALRVLRRLALAGSTVGAIGSACMVMTITYDIHQRIRVAERVIENKRSLESACPSYNPGTGARKIAAMMEAAEAGEFMGLDSMKEREKQRPAEQAEEAQNTGRRGGGRNDTLNSHTTHIKSKDTFSKNIPHDSSSPMNHHTPFPTRSIPSDSTSPASPISNGTEKKFKRVYKKDEPASPPEKIESLLREQKPIEAAHNFLAEFNNATPQEATAQREVAVRIFYANLRQDNVFLARNLFHWLEKHDRVTPALWEVLLLGLIKSRSIESVAKLYIAYNSKFDLSRTLTIPILRSLLSSLRFEDAKRLVFKCLRRHERSASICSIYLAGLWQKTRSVELLESQFRKLLSKAHDYHIPLSERFFNPVLKAYIEVGFDDKANYLIEEMTVVHKVKIGIRTKRLLAIGQALKCDWEGVYKSLEEIHRSQKCADHAVTFLKCFDRIFLEYWLAHPGDKIREFVINAIENYGLVPDQPLFNHIIKAYIQKGTPPMLSELVQISQKKGWKLELPKAHLEELLREQQIAAEMSPAGLWRMYRASEHKFGYATASQQLLGYDRISFPHSEVFSMPWTHEPTAWWRRAMSMSEPSKPINQFAPLHKQMLHHLNTGELDKVISLYENAKRAGKFMEEVHVNLALTACLAKYRSVEKARSMLEEADALRKFSRPVPPLFFQALRDMGTLSPVSALKVAVLNFYSFLEDRFMPIKHHMLNSLSTKWFVDEEPRTLLKLMSVISRSKYGAIEPFNAVGVKLIARACAKLNNRDGVRWAIMTGLSRSSARNRDLVVEIYRDVEELRRRKVSNRRKQQATKVREEHDELYQLAQLLEKTTVEDGLPLGEGPQTAELYSEELKEKLANWRERKELELAVNPFWFADTGDLKDWSEDVVCPEFSEMPWQ</sequence>
<dbReference type="OrthoDB" id="3026777at2759"/>
<keyword evidence="5" id="KW-1185">Reference proteome</keyword>
<dbReference type="Proteomes" id="UP000224634">
    <property type="component" value="Unassembled WGS sequence"/>
</dbReference>
<feature type="compositionally biased region" description="Basic and acidic residues" evidence="2">
    <location>
        <begin position="98"/>
        <end position="107"/>
    </location>
</feature>
<evidence type="ECO:0000313" key="4">
    <source>
        <dbReference type="EMBL" id="PGH05268.1"/>
    </source>
</evidence>
<keyword evidence="3" id="KW-0472">Membrane</keyword>
<dbReference type="PANTHER" id="PTHR47942:SF63">
    <property type="entry name" value="PENTATRICOPEPTIDE REPEAT-CONTAINING PROTEIN"/>
    <property type="match status" value="1"/>
</dbReference>
<gene>
    <name evidence="4" type="ORF">AJ80_08376</name>
</gene>
<evidence type="ECO:0000256" key="3">
    <source>
        <dbReference type="SAM" id="Phobius"/>
    </source>
</evidence>
<evidence type="ECO:0000256" key="2">
    <source>
        <dbReference type="SAM" id="MobiDB-lite"/>
    </source>
</evidence>
<feature type="transmembrane region" description="Helical" evidence="3">
    <location>
        <begin position="23"/>
        <end position="44"/>
    </location>
</feature>
<name>A0A2B7X9E5_POLH7</name>
<keyword evidence="3" id="KW-0812">Transmembrane</keyword>
<feature type="compositionally biased region" description="Polar residues" evidence="2">
    <location>
        <begin position="161"/>
        <end position="176"/>
    </location>
</feature>
<accession>A0A2B7X9E5</accession>
<keyword evidence="1" id="KW-0677">Repeat</keyword>
<feature type="region of interest" description="Disordered" evidence="2">
    <location>
        <begin position="98"/>
        <end position="196"/>
    </location>
</feature>
<dbReference type="STRING" id="1447883.A0A2B7X9E5"/>
<dbReference type="EMBL" id="PDNA01000189">
    <property type="protein sequence ID" value="PGH05268.1"/>
    <property type="molecule type" value="Genomic_DNA"/>
</dbReference>
<dbReference type="AlphaFoldDB" id="A0A2B7X9E5"/>
<evidence type="ECO:0008006" key="6">
    <source>
        <dbReference type="Google" id="ProtNLM"/>
    </source>
</evidence>
<keyword evidence="3" id="KW-1133">Transmembrane helix</keyword>
<dbReference type="InterPro" id="IPR051222">
    <property type="entry name" value="PPR/CCM1_RNA-binding"/>
</dbReference>
<reference evidence="4 5" key="1">
    <citation type="submission" date="2017-10" db="EMBL/GenBank/DDBJ databases">
        <title>Comparative genomics in systemic dimorphic fungi from Ajellomycetaceae.</title>
        <authorList>
            <person name="Munoz J.F."/>
            <person name="Mcewen J.G."/>
            <person name="Clay O.K."/>
            <person name="Cuomo C.A."/>
        </authorList>
    </citation>
    <scope>NUCLEOTIDE SEQUENCE [LARGE SCALE GENOMIC DNA]</scope>
    <source>
        <strain evidence="4 5">UAMH7299</strain>
    </source>
</reference>
<organism evidence="4 5">
    <name type="scientific">Polytolypa hystricis (strain UAMH7299)</name>
    <dbReference type="NCBI Taxonomy" id="1447883"/>
    <lineage>
        <taxon>Eukaryota</taxon>
        <taxon>Fungi</taxon>
        <taxon>Dikarya</taxon>
        <taxon>Ascomycota</taxon>
        <taxon>Pezizomycotina</taxon>
        <taxon>Eurotiomycetes</taxon>
        <taxon>Eurotiomycetidae</taxon>
        <taxon>Onygenales</taxon>
        <taxon>Onygenales incertae sedis</taxon>
        <taxon>Polytolypa</taxon>
    </lineage>
</organism>
<evidence type="ECO:0000313" key="5">
    <source>
        <dbReference type="Proteomes" id="UP000224634"/>
    </source>
</evidence>
<comment type="caution">
    <text evidence="4">The sequence shown here is derived from an EMBL/GenBank/DDBJ whole genome shotgun (WGS) entry which is preliminary data.</text>
</comment>
<evidence type="ECO:0000256" key="1">
    <source>
        <dbReference type="ARBA" id="ARBA00022737"/>
    </source>
</evidence>
<dbReference type="PANTHER" id="PTHR47942">
    <property type="entry name" value="TETRATRICOPEPTIDE REPEAT (TPR)-LIKE SUPERFAMILY PROTEIN-RELATED"/>
    <property type="match status" value="1"/>
</dbReference>
<proteinExistence type="predicted"/>
<feature type="compositionally biased region" description="Basic and acidic residues" evidence="2">
    <location>
        <begin position="186"/>
        <end position="196"/>
    </location>
</feature>